<reference evidence="1 2" key="1">
    <citation type="submission" date="2020-08" db="EMBL/GenBank/DDBJ databases">
        <title>Genomic Encyclopedia of Type Strains, Phase III (KMG-III): the genomes of soil and plant-associated and newly described type strains.</title>
        <authorList>
            <person name="Whitman W."/>
        </authorList>
    </citation>
    <scope>NUCLEOTIDE SEQUENCE [LARGE SCALE GENOMIC DNA]</scope>
    <source>
        <strain evidence="1 2">CECT 8305</strain>
    </source>
</reference>
<sequence>MSLPGPDPAHTDINPGDFIIGARDTWIVDWSWPTIGAAFIDPACLVVQLVAAGHSSGDAEAWAAWSKGWAQANSVAIDAFARATHRMHQKRADRSLGEAQLCAIAEAARTWFEYRKTLREAKAAAS</sequence>
<comment type="caution">
    <text evidence="1">The sequence shown here is derived from an EMBL/GenBank/DDBJ whole genome shotgun (WGS) entry which is preliminary data.</text>
</comment>
<dbReference type="RefSeq" id="WP_184570829.1">
    <property type="nucleotide sequence ID" value="NZ_JACHJL010000004.1"/>
</dbReference>
<gene>
    <name evidence="1" type="ORF">FHS42_001918</name>
</gene>
<organism evidence="1 2">
    <name type="scientific">Streptomyces zagrosensis</name>
    <dbReference type="NCBI Taxonomy" id="1042984"/>
    <lineage>
        <taxon>Bacteria</taxon>
        <taxon>Bacillati</taxon>
        <taxon>Actinomycetota</taxon>
        <taxon>Actinomycetes</taxon>
        <taxon>Kitasatosporales</taxon>
        <taxon>Streptomycetaceae</taxon>
        <taxon>Streptomyces</taxon>
    </lineage>
</organism>
<name>A0A7W9Q752_9ACTN</name>
<keyword evidence="2" id="KW-1185">Reference proteome</keyword>
<proteinExistence type="predicted"/>
<dbReference type="Proteomes" id="UP000588098">
    <property type="component" value="Unassembled WGS sequence"/>
</dbReference>
<dbReference type="EMBL" id="JACHJL010000004">
    <property type="protein sequence ID" value="MBB5934868.1"/>
    <property type="molecule type" value="Genomic_DNA"/>
</dbReference>
<evidence type="ECO:0008006" key="3">
    <source>
        <dbReference type="Google" id="ProtNLM"/>
    </source>
</evidence>
<dbReference type="AlphaFoldDB" id="A0A7W9Q752"/>
<evidence type="ECO:0000313" key="1">
    <source>
        <dbReference type="EMBL" id="MBB5934868.1"/>
    </source>
</evidence>
<protein>
    <recommendedName>
        <fullName evidence="3">Aminoglycoside phosphotransferase</fullName>
    </recommendedName>
</protein>
<accession>A0A7W9Q752</accession>
<evidence type="ECO:0000313" key="2">
    <source>
        <dbReference type="Proteomes" id="UP000588098"/>
    </source>
</evidence>